<reference evidence="4" key="3">
    <citation type="submission" date="2019-03" db="UniProtKB">
        <authorList>
            <consortium name="EnsemblPlants"/>
        </authorList>
    </citation>
    <scope>IDENTIFICATION</scope>
</reference>
<comment type="similarity">
    <text evidence="1">Belongs to the aldehyde dehydrogenase family.</text>
</comment>
<keyword evidence="2" id="KW-0520">NAD</keyword>
<dbReference type="PANTHER" id="PTHR43860:SF2">
    <property type="entry name" value="BETAINE ALDEHYDE DEHYDROGENASE-RELATED"/>
    <property type="match status" value="1"/>
</dbReference>
<dbReference type="AlphaFoldDB" id="A0A452XGL9"/>
<dbReference type="Gramene" id="AET0Gv20147100.1">
    <property type="protein sequence ID" value="AET0Gv20147100.1"/>
    <property type="gene ID" value="AET0Gv20147100"/>
</dbReference>
<evidence type="ECO:0000256" key="2">
    <source>
        <dbReference type="ARBA" id="ARBA00023027"/>
    </source>
</evidence>
<dbReference type="InterPro" id="IPR015590">
    <property type="entry name" value="Aldehyde_DH_dom"/>
</dbReference>
<accession>A0A452XGL9</accession>
<dbReference type="STRING" id="200361.A0A452XGL9"/>
<sequence>MVATAKIPQRQLFIDGDWRAPALGRRLPVINPTTETSIGGIPAGTSEDVDVAVAATRVALKRNRGRDWSRSPGAVRAKYLRAIAAKVLLSCCFRVQVQQ</sequence>
<proteinExistence type="inferred from homology"/>
<reference evidence="5" key="1">
    <citation type="journal article" date="2014" name="Science">
        <title>Ancient hybridizations among the ancestral genomes of bread wheat.</title>
        <authorList>
            <consortium name="International Wheat Genome Sequencing Consortium,"/>
            <person name="Marcussen T."/>
            <person name="Sandve S.R."/>
            <person name="Heier L."/>
            <person name="Spannagl M."/>
            <person name="Pfeifer M."/>
            <person name="Jakobsen K.S."/>
            <person name="Wulff B.B."/>
            <person name="Steuernagel B."/>
            <person name="Mayer K.F."/>
            <person name="Olsen O.A."/>
        </authorList>
    </citation>
    <scope>NUCLEOTIDE SEQUENCE [LARGE SCALE GENOMIC DNA]</scope>
    <source>
        <strain evidence="5">cv. AL8/78</strain>
    </source>
</reference>
<evidence type="ECO:0000313" key="4">
    <source>
        <dbReference type="EnsemblPlants" id="AET0Gv20147100.1"/>
    </source>
</evidence>
<dbReference type="Gene3D" id="3.40.605.10">
    <property type="entry name" value="Aldehyde Dehydrogenase, Chain A, domain 1"/>
    <property type="match status" value="1"/>
</dbReference>
<dbReference type="Pfam" id="PF00171">
    <property type="entry name" value="Aldedh"/>
    <property type="match status" value="1"/>
</dbReference>
<feature type="domain" description="Aldehyde dehydrogenase" evidence="3">
    <location>
        <begin position="18"/>
        <end position="85"/>
    </location>
</feature>
<organism evidence="4 5">
    <name type="scientific">Aegilops tauschii subsp. strangulata</name>
    <name type="common">Goatgrass</name>
    <dbReference type="NCBI Taxonomy" id="200361"/>
    <lineage>
        <taxon>Eukaryota</taxon>
        <taxon>Viridiplantae</taxon>
        <taxon>Streptophyta</taxon>
        <taxon>Embryophyta</taxon>
        <taxon>Tracheophyta</taxon>
        <taxon>Spermatophyta</taxon>
        <taxon>Magnoliopsida</taxon>
        <taxon>Liliopsida</taxon>
        <taxon>Poales</taxon>
        <taxon>Poaceae</taxon>
        <taxon>BOP clade</taxon>
        <taxon>Pooideae</taxon>
        <taxon>Triticodae</taxon>
        <taxon>Triticeae</taxon>
        <taxon>Triticinae</taxon>
        <taxon>Aegilops</taxon>
    </lineage>
</organism>
<dbReference type="InterPro" id="IPR016161">
    <property type="entry name" value="Ald_DH/histidinol_DH"/>
</dbReference>
<protein>
    <recommendedName>
        <fullName evidence="3">Aldehyde dehydrogenase domain-containing protein</fullName>
    </recommendedName>
</protein>
<dbReference type="GO" id="GO:0004029">
    <property type="term" value="F:aldehyde dehydrogenase (NAD+) activity"/>
    <property type="evidence" value="ECO:0007669"/>
    <property type="project" value="UniProtKB-ARBA"/>
</dbReference>
<evidence type="ECO:0000256" key="1">
    <source>
        <dbReference type="ARBA" id="ARBA00009986"/>
    </source>
</evidence>
<keyword evidence="5" id="KW-1185">Reference proteome</keyword>
<dbReference type="InterPro" id="IPR016162">
    <property type="entry name" value="Ald_DH_N"/>
</dbReference>
<dbReference type="SUPFAM" id="SSF53720">
    <property type="entry name" value="ALDH-like"/>
    <property type="match status" value="1"/>
</dbReference>
<dbReference type="EnsemblPlants" id="AET0Gv20147100.1">
    <property type="protein sequence ID" value="AET0Gv20147100.1"/>
    <property type="gene ID" value="AET0Gv20147100"/>
</dbReference>
<dbReference type="Proteomes" id="UP000015105">
    <property type="component" value="Unassembled WGS sequence"/>
</dbReference>
<name>A0A452XGL9_AEGTS</name>
<evidence type="ECO:0000259" key="3">
    <source>
        <dbReference type="Pfam" id="PF00171"/>
    </source>
</evidence>
<evidence type="ECO:0000313" key="5">
    <source>
        <dbReference type="Proteomes" id="UP000015105"/>
    </source>
</evidence>
<reference evidence="5" key="2">
    <citation type="journal article" date="2017" name="Nat. Plants">
        <title>The Aegilops tauschii genome reveals multiple impacts of transposons.</title>
        <authorList>
            <person name="Zhao G."/>
            <person name="Zou C."/>
            <person name="Li K."/>
            <person name="Wang K."/>
            <person name="Li T."/>
            <person name="Gao L."/>
            <person name="Zhang X."/>
            <person name="Wang H."/>
            <person name="Yang Z."/>
            <person name="Liu X."/>
            <person name="Jiang W."/>
            <person name="Mao L."/>
            <person name="Kong X."/>
            <person name="Jiao Y."/>
            <person name="Jia J."/>
        </authorList>
    </citation>
    <scope>NUCLEOTIDE SEQUENCE [LARGE SCALE GENOMIC DNA]</scope>
    <source>
        <strain evidence="5">cv. AL8/78</strain>
    </source>
</reference>
<dbReference type="PANTHER" id="PTHR43860">
    <property type="entry name" value="BETAINE ALDEHYDE DEHYDROGENASE"/>
    <property type="match status" value="1"/>
</dbReference>